<dbReference type="PANTHER" id="PTHR43130:SF3">
    <property type="entry name" value="HTH-TYPE TRANSCRIPTIONAL REGULATOR RV1931C"/>
    <property type="match status" value="1"/>
</dbReference>
<dbReference type="Pfam" id="PF12833">
    <property type="entry name" value="HTH_18"/>
    <property type="match status" value="1"/>
</dbReference>
<evidence type="ECO:0000259" key="4">
    <source>
        <dbReference type="PROSITE" id="PS01124"/>
    </source>
</evidence>
<accession>A0A2T5G2Z7</accession>
<evidence type="ECO:0000313" key="6">
    <source>
        <dbReference type="Proteomes" id="UP000244162"/>
    </source>
</evidence>
<evidence type="ECO:0000256" key="2">
    <source>
        <dbReference type="ARBA" id="ARBA00023125"/>
    </source>
</evidence>
<name>A0A2T5G2Z7_9SPHN</name>
<dbReference type="PANTHER" id="PTHR43130">
    <property type="entry name" value="ARAC-FAMILY TRANSCRIPTIONAL REGULATOR"/>
    <property type="match status" value="1"/>
</dbReference>
<comment type="caution">
    <text evidence="5">The sequence shown here is derived from an EMBL/GenBank/DDBJ whole genome shotgun (WGS) entry which is preliminary data.</text>
</comment>
<dbReference type="SMART" id="SM00342">
    <property type="entry name" value="HTH_ARAC"/>
    <property type="match status" value="1"/>
</dbReference>
<dbReference type="Gene3D" id="3.40.50.880">
    <property type="match status" value="1"/>
</dbReference>
<dbReference type="InterPro" id="IPR029062">
    <property type="entry name" value="Class_I_gatase-like"/>
</dbReference>
<dbReference type="EMBL" id="NWBU01000004">
    <property type="protein sequence ID" value="PTQ13523.1"/>
    <property type="molecule type" value="Genomic_DNA"/>
</dbReference>
<dbReference type="InterPro" id="IPR002818">
    <property type="entry name" value="DJ-1/PfpI"/>
</dbReference>
<dbReference type="PROSITE" id="PS01124">
    <property type="entry name" value="HTH_ARAC_FAMILY_2"/>
    <property type="match status" value="1"/>
</dbReference>
<dbReference type="Proteomes" id="UP000244162">
    <property type="component" value="Unassembled WGS sequence"/>
</dbReference>
<protein>
    <submittedName>
        <fullName evidence="5">AraC family transcriptional regulator</fullName>
    </submittedName>
</protein>
<dbReference type="GO" id="GO:0003700">
    <property type="term" value="F:DNA-binding transcription factor activity"/>
    <property type="evidence" value="ECO:0007669"/>
    <property type="project" value="InterPro"/>
</dbReference>
<proteinExistence type="predicted"/>
<reference evidence="5 6" key="1">
    <citation type="submission" date="2017-09" db="EMBL/GenBank/DDBJ databases">
        <title>Sphingomonas panjinensis sp.nov., isolated from oil-contaminated soil.</title>
        <authorList>
            <person name="Wang L."/>
            <person name="Chen L."/>
        </authorList>
    </citation>
    <scope>NUCLEOTIDE SEQUENCE [LARGE SCALE GENOMIC DNA]</scope>
    <source>
        <strain evidence="5 6">FW-11</strain>
    </source>
</reference>
<keyword evidence="2" id="KW-0238">DNA-binding</keyword>
<evidence type="ECO:0000256" key="3">
    <source>
        <dbReference type="ARBA" id="ARBA00023163"/>
    </source>
</evidence>
<dbReference type="OrthoDB" id="186587at2"/>
<dbReference type="Pfam" id="PF01965">
    <property type="entry name" value="DJ-1_PfpI"/>
    <property type="match status" value="1"/>
</dbReference>
<dbReference type="PRINTS" id="PR00032">
    <property type="entry name" value="HTHARAC"/>
</dbReference>
<keyword evidence="3" id="KW-0804">Transcription</keyword>
<dbReference type="AlphaFoldDB" id="A0A2T5G2Z7"/>
<dbReference type="SUPFAM" id="SSF52317">
    <property type="entry name" value="Class I glutamine amidotransferase-like"/>
    <property type="match status" value="1"/>
</dbReference>
<dbReference type="CDD" id="cd03136">
    <property type="entry name" value="GATase1_AraC_ArgR_like"/>
    <property type="match status" value="1"/>
</dbReference>
<keyword evidence="1" id="KW-0805">Transcription regulation</keyword>
<keyword evidence="6" id="KW-1185">Reference proteome</keyword>
<dbReference type="GO" id="GO:0043565">
    <property type="term" value="F:sequence-specific DNA binding"/>
    <property type="evidence" value="ECO:0007669"/>
    <property type="project" value="InterPro"/>
</dbReference>
<dbReference type="Gene3D" id="1.10.10.60">
    <property type="entry name" value="Homeodomain-like"/>
    <property type="match status" value="1"/>
</dbReference>
<dbReference type="InterPro" id="IPR009057">
    <property type="entry name" value="Homeodomain-like_sf"/>
</dbReference>
<evidence type="ECO:0000313" key="5">
    <source>
        <dbReference type="EMBL" id="PTQ13523.1"/>
    </source>
</evidence>
<organism evidence="5 6">
    <name type="scientific">Sphingomonas oleivorans</name>
    <dbReference type="NCBI Taxonomy" id="1735121"/>
    <lineage>
        <taxon>Bacteria</taxon>
        <taxon>Pseudomonadati</taxon>
        <taxon>Pseudomonadota</taxon>
        <taxon>Alphaproteobacteria</taxon>
        <taxon>Sphingomonadales</taxon>
        <taxon>Sphingomonadaceae</taxon>
        <taxon>Sphingomonas</taxon>
    </lineage>
</organism>
<dbReference type="InterPro" id="IPR020449">
    <property type="entry name" value="Tscrpt_reg_AraC-type_HTH"/>
</dbReference>
<feature type="domain" description="HTH araC/xylS-type" evidence="4">
    <location>
        <begin position="224"/>
        <end position="322"/>
    </location>
</feature>
<dbReference type="InterPro" id="IPR052158">
    <property type="entry name" value="INH-QAR"/>
</dbReference>
<dbReference type="InterPro" id="IPR018060">
    <property type="entry name" value="HTH_AraC"/>
</dbReference>
<sequence>MTESDIMPGSRSARLGFLLIDDFALMSYASVIEPFRAANMLSGTTLYSWRHFSVHGGPARASNGIEILVEGMLDRAEPLDLLFVCAGGNPAGFRDRATFALLRHAAARGVRIGGVSGGPWLLARAGLLQGFRCTIHWEHEPAFVEAFPELDVEPSLYVIDRDRLTCAGGTAGLDLAIELIGDAHGPALAAKVGEWYIRTQTREGGGAQRAPVARRYRIAHRGLAAALAAMEANLAEPLPREALAAAAGVTVRQLERLFAAHVGRTIGREYLGLRLDAAMRLLRETELGRVEIAIACGFADSSHFSRAFRARFGMTPSHARHGTMPARRRA</sequence>
<evidence type="ECO:0000256" key="1">
    <source>
        <dbReference type="ARBA" id="ARBA00023015"/>
    </source>
</evidence>
<gene>
    <name evidence="5" type="ORF">CLG96_00800</name>
</gene>
<dbReference type="SUPFAM" id="SSF46689">
    <property type="entry name" value="Homeodomain-like"/>
    <property type="match status" value="2"/>
</dbReference>